<dbReference type="RefSeq" id="WP_218134560.1">
    <property type="nucleotide sequence ID" value="NZ_FNON01000001.1"/>
</dbReference>
<organism evidence="5 6">
    <name type="scientific">Amycolatopsis xylanica</name>
    <dbReference type="NCBI Taxonomy" id="589385"/>
    <lineage>
        <taxon>Bacteria</taxon>
        <taxon>Bacillati</taxon>
        <taxon>Actinomycetota</taxon>
        <taxon>Actinomycetes</taxon>
        <taxon>Pseudonocardiales</taxon>
        <taxon>Pseudonocardiaceae</taxon>
        <taxon>Amycolatopsis</taxon>
    </lineage>
</organism>
<dbReference type="Gene3D" id="2.60.40.1180">
    <property type="entry name" value="Golgi alpha-mannosidase II"/>
    <property type="match status" value="1"/>
</dbReference>
<gene>
    <name evidence="5" type="ORF">SAMN05421504_101418</name>
</gene>
<sequence length="855" mass="91063">MATFSAILALLASLVPAPQPAAGWTVSLSGKVTAEVTQTAAGGLAFGVTRGGRRVLEPAPLGVRTTTGDLTKNLRFLNRSTRIVDERYTMTTGKRLQRHARSAETTLAFAGDGGARLNVIVRASDDGVAYRYTLPSAATITGEASAFTLPANAPAWLLPYSPNYENTRVETTASGAAAGDFGFPSLFSVGADYVLLTESDVDGRYSGARLAHAAGSGSYSIKLADTQVPGALSTPWRTAIVGDLATVTGSTLVDDLASPSKLADTSWIRPGKVAWSWLSEHQSPSDPARQKQYIDFAARNGWPYVLIDEGWDASWVPEVTRYARARGVDVLLWFHWTLLDTPEERESRLAQVKSWGVAGVKVDFMDSDSQARFAWYDQITAATAKYRLMVNFHGATIPRGLQRTWPHVMSFEAVRGAEQFRTRAATNTMFPFTRNVVGSMDYTPTAFVVSDRDTTDLHEVATFLVYESGWQHGADKPENYQARPEALRTLDQLPTVWDETRLLSGRPGQEAVIARRSGERWFVGGLSAQAAKTFDLPLGFLGGGRWLSDTLRDGYVRDLRTVGPADRLTVPTATNGGFVSILCPAKPGRTSCDEPVRQVPRTTLTLTPPSAEGTTVDVTGSFTPDAAITDVRLAATAPKGWSVTGPTLNRDRLAAGETLTGTWRFTTAGQAVGTTDLPVAATFRFPGDPARLPVHVESVVQTFVPPPNPAGTTQVSDLPFIAESNGFGPVERDSSNGEAGGGDGRTLSIGGTRYAKGIGMHAPGSVTVWLGGACSTFTANVGVDDEVTSPGSVTFRVLADGRPVAGTGVVRSGDGAQPVTVDVTGVRRLTLEATDGGDGKNFDHADWATPVLGCA</sequence>
<dbReference type="InterPro" id="IPR013780">
    <property type="entry name" value="Glyco_hydro_b"/>
</dbReference>
<dbReference type="InterPro" id="IPR029486">
    <property type="entry name" value="GH97_N"/>
</dbReference>
<dbReference type="Pfam" id="PF14509">
    <property type="entry name" value="GH97_C"/>
    <property type="match status" value="1"/>
</dbReference>
<evidence type="ECO:0000256" key="3">
    <source>
        <dbReference type="SAM" id="SignalP"/>
    </source>
</evidence>
<feature type="chain" id="PRO_5039464273" evidence="3">
    <location>
        <begin position="22"/>
        <end position="855"/>
    </location>
</feature>
<evidence type="ECO:0000259" key="4">
    <source>
        <dbReference type="SMART" id="SM00776"/>
    </source>
</evidence>
<dbReference type="Pfam" id="PF10566">
    <property type="entry name" value="Glyco_hydro_97"/>
    <property type="match status" value="1"/>
</dbReference>
<dbReference type="InterPro" id="IPR014718">
    <property type="entry name" value="GH-type_carb-bd"/>
</dbReference>
<name>A0A1H2T2C6_9PSEU</name>
<accession>A0A1H2T2C6</accession>
<dbReference type="InterPro" id="IPR029483">
    <property type="entry name" value="GH97_C"/>
</dbReference>
<dbReference type="InterPro" id="IPR017853">
    <property type="entry name" value="GH"/>
</dbReference>
<dbReference type="EMBL" id="FNON01000001">
    <property type="protein sequence ID" value="SDW37404.1"/>
    <property type="molecule type" value="Genomic_DNA"/>
</dbReference>
<protein>
    <submittedName>
        <fullName evidence="5">NPCBM-associated, NEW3 domain of alpha-galactosidase</fullName>
    </submittedName>
</protein>
<evidence type="ECO:0000313" key="5">
    <source>
        <dbReference type="EMBL" id="SDW37404.1"/>
    </source>
</evidence>
<dbReference type="InterPro" id="IPR013785">
    <property type="entry name" value="Aldolase_TIM"/>
</dbReference>
<keyword evidence="2" id="KW-0326">Glycosidase</keyword>
<dbReference type="InterPro" id="IPR008979">
    <property type="entry name" value="Galactose-bd-like_sf"/>
</dbReference>
<evidence type="ECO:0000256" key="1">
    <source>
        <dbReference type="ARBA" id="ARBA00022801"/>
    </source>
</evidence>
<reference evidence="5 6" key="1">
    <citation type="submission" date="2016-10" db="EMBL/GenBank/DDBJ databases">
        <authorList>
            <person name="de Groot N.N."/>
        </authorList>
    </citation>
    <scope>NUCLEOTIDE SEQUENCE [LARGE SCALE GENOMIC DNA]</scope>
    <source>
        <strain evidence="5 6">CPCC 202699</strain>
    </source>
</reference>
<dbReference type="InterPro" id="IPR038637">
    <property type="entry name" value="NPCBM_sf"/>
</dbReference>
<keyword evidence="1" id="KW-0378">Hydrolase</keyword>
<feature type="domain" description="Glycosyl hydrolase family 98 putative carbohydrate-binding module" evidence="4">
    <location>
        <begin position="709"/>
        <end position="854"/>
    </location>
</feature>
<dbReference type="Gene3D" id="2.70.98.10">
    <property type="match status" value="1"/>
</dbReference>
<dbReference type="Proteomes" id="UP000199515">
    <property type="component" value="Unassembled WGS sequence"/>
</dbReference>
<dbReference type="Pfam" id="PF14508">
    <property type="entry name" value="GH97_N"/>
    <property type="match status" value="1"/>
</dbReference>
<dbReference type="InterPro" id="IPR019563">
    <property type="entry name" value="GH97_catalytic"/>
</dbReference>
<feature type="signal peptide" evidence="3">
    <location>
        <begin position="1"/>
        <end position="21"/>
    </location>
</feature>
<dbReference type="PANTHER" id="PTHR35803:SF2">
    <property type="entry name" value="RETAINING ALPHA-GALACTOSIDASE"/>
    <property type="match status" value="1"/>
</dbReference>
<dbReference type="InterPro" id="IPR013222">
    <property type="entry name" value="Glyco_hyd_98_carb-bd"/>
</dbReference>
<dbReference type="PANTHER" id="PTHR35803">
    <property type="entry name" value="GLUCAN 1,4-ALPHA-GLUCOSIDASE SUSB-RELATED"/>
    <property type="match status" value="1"/>
</dbReference>
<keyword evidence="3" id="KW-0732">Signal</keyword>
<dbReference type="SMART" id="SM00776">
    <property type="entry name" value="NPCBM"/>
    <property type="match status" value="1"/>
</dbReference>
<dbReference type="GO" id="GO:0030246">
    <property type="term" value="F:carbohydrate binding"/>
    <property type="evidence" value="ECO:0007669"/>
    <property type="project" value="InterPro"/>
</dbReference>
<dbReference type="STRING" id="589385.SAMN05421504_101418"/>
<dbReference type="SUPFAM" id="SSF51445">
    <property type="entry name" value="(Trans)glycosidases"/>
    <property type="match status" value="1"/>
</dbReference>
<dbReference type="GO" id="GO:0016798">
    <property type="term" value="F:hydrolase activity, acting on glycosyl bonds"/>
    <property type="evidence" value="ECO:0007669"/>
    <property type="project" value="UniProtKB-KW"/>
</dbReference>
<dbReference type="Pfam" id="PF08305">
    <property type="entry name" value="NPCBM"/>
    <property type="match status" value="1"/>
</dbReference>
<dbReference type="Gene3D" id="2.60.120.1060">
    <property type="entry name" value="NPCBM/NEW2 domain"/>
    <property type="match status" value="1"/>
</dbReference>
<evidence type="ECO:0000256" key="2">
    <source>
        <dbReference type="ARBA" id="ARBA00023295"/>
    </source>
</evidence>
<dbReference type="AlphaFoldDB" id="A0A1H2T2C6"/>
<dbReference type="SUPFAM" id="SSF49785">
    <property type="entry name" value="Galactose-binding domain-like"/>
    <property type="match status" value="1"/>
</dbReference>
<dbReference type="InterPro" id="IPR052720">
    <property type="entry name" value="Glycosyl_hydrolase_97"/>
</dbReference>
<evidence type="ECO:0000313" key="6">
    <source>
        <dbReference type="Proteomes" id="UP000199515"/>
    </source>
</evidence>
<keyword evidence="6" id="KW-1185">Reference proteome</keyword>
<dbReference type="Gene3D" id="3.20.20.70">
    <property type="entry name" value="Aldolase class I"/>
    <property type="match status" value="1"/>
</dbReference>
<proteinExistence type="predicted"/>